<dbReference type="CDD" id="cd06222">
    <property type="entry name" value="RNase_H_like"/>
    <property type="match status" value="1"/>
</dbReference>
<organism evidence="2 3">
    <name type="scientific">Gossypium arboreum</name>
    <name type="common">Tree cotton</name>
    <name type="synonym">Gossypium nanking</name>
    <dbReference type="NCBI Taxonomy" id="29729"/>
    <lineage>
        <taxon>Eukaryota</taxon>
        <taxon>Viridiplantae</taxon>
        <taxon>Streptophyta</taxon>
        <taxon>Embryophyta</taxon>
        <taxon>Tracheophyta</taxon>
        <taxon>Spermatophyta</taxon>
        <taxon>Magnoliopsida</taxon>
        <taxon>eudicotyledons</taxon>
        <taxon>Gunneridae</taxon>
        <taxon>Pentapetalae</taxon>
        <taxon>rosids</taxon>
        <taxon>malvids</taxon>
        <taxon>Malvales</taxon>
        <taxon>Malvaceae</taxon>
        <taxon>Malvoideae</taxon>
        <taxon>Gossypium</taxon>
    </lineage>
</organism>
<keyword evidence="3" id="KW-1185">Reference proteome</keyword>
<dbReference type="Pfam" id="PF13456">
    <property type="entry name" value="RVT_3"/>
    <property type="match status" value="1"/>
</dbReference>
<dbReference type="PANTHER" id="PTHR47074:SF48">
    <property type="entry name" value="POLYNUCLEOTIDYL TRANSFERASE, RIBONUCLEASE H-LIKE SUPERFAMILY PROTEIN"/>
    <property type="match status" value="1"/>
</dbReference>
<dbReference type="PANTHER" id="PTHR47074">
    <property type="entry name" value="BNAC02G40300D PROTEIN"/>
    <property type="match status" value="1"/>
</dbReference>
<dbReference type="InterPro" id="IPR036397">
    <property type="entry name" value="RNaseH_sf"/>
</dbReference>
<dbReference type="Proteomes" id="UP001358586">
    <property type="component" value="Chromosome 5"/>
</dbReference>
<dbReference type="Gene3D" id="3.30.420.10">
    <property type="entry name" value="Ribonuclease H-like superfamily/Ribonuclease H"/>
    <property type="match status" value="1"/>
</dbReference>
<dbReference type="EMBL" id="JARKNE010000005">
    <property type="protein sequence ID" value="KAK5833686.1"/>
    <property type="molecule type" value="Genomic_DNA"/>
</dbReference>
<evidence type="ECO:0000313" key="3">
    <source>
        <dbReference type="Proteomes" id="UP001358586"/>
    </source>
</evidence>
<name>A0ABR0Q3D7_GOSAR</name>
<dbReference type="InterPro" id="IPR044730">
    <property type="entry name" value="RNase_H-like_dom_plant"/>
</dbReference>
<gene>
    <name evidence="2" type="ORF">PVK06_017539</name>
</gene>
<evidence type="ECO:0000259" key="1">
    <source>
        <dbReference type="Pfam" id="PF13456"/>
    </source>
</evidence>
<dbReference type="InterPro" id="IPR012337">
    <property type="entry name" value="RNaseH-like_sf"/>
</dbReference>
<dbReference type="SUPFAM" id="SSF53098">
    <property type="entry name" value="Ribonuclease H-like"/>
    <property type="match status" value="1"/>
</dbReference>
<comment type="caution">
    <text evidence="2">The sequence shown here is derived from an EMBL/GenBank/DDBJ whole genome shotgun (WGS) entry which is preliminary data.</text>
</comment>
<dbReference type="InterPro" id="IPR052929">
    <property type="entry name" value="RNase_H-like_EbsB-rel"/>
</dbReference>
<accession>A0ABR0Q3D7</accession>
<proteinExistence type="predicted"/>
<sequence>MGESLLSEGNERACFHDLRLFNLALLGRQVWRLLTSKDTLWHQVLSSKSFPNGDLFHAKVVDKSSYTWTSIAAAAKALENGFRWQIGDRNNINIRKDNWGFKDLNFGTTAKTMFFWGKEEEVRVIWDRAKTLCQDFRIHNLVNKPMLHVSPACKNWEKLLHSFAKINFDATVSYNKTGYGVTVHDDDGFVLEGGGGFKDEVLSAEWAELYAFEESLKIACSLNITKAIFEIDCASLVNKVKNRGKDITIMGYRINEAYKIMDSFISIDVIWANRSCNKVADFICKKSIDNSCDLWYGLSKEIYDLVLDDFIN</sequence>
<protein>
    <recommendedName>
        <fullName evidence="1">RNase H type-1 domain-containing protein</fullName>
    </recommendedName>
</protein>
<reference evidence="2 3" key="1">
    <citation type="submission" date="2023-03" db="EMBL/GenBank/DDBJ databases">
        <title>WGS of Gossypium arboreum.</title>
        <authorList>
            <person name="Yu D."/>
        </authorList>
    </citation>
    <scope>NUCLEOTIDE SEQUENCE [LARGE SCALE GENOMIC DNA]</scope>
    <source>
        <tissue evidence="2">Leaf</tissue>
    </source>
</reference>
<evidence type="ECO:0000313" key="2">
    <source>
        <dbReference type="EMBL" id="KAK5833686.1"/>
    </source>
</evidence>
<feature type="domain" description="RNase H type-1" evidence="1">
    <location>
        <begin position="167"/>
        <end position="286"/>
    </location>
</feature>
<dbReference type="InterPro" id="IPR002156">
    <property type="entry name" value="RNaseH_domain"/>
</dbReference>